<organism evidence="3 4">
    <name type="scientific">Actinomadura luzonensis</name>
    <dbReference type="NCBI Taxonomy" id="2805427"/>
    <lineage>
        <taxon>Bacteria</taxon>
        <taxon>Bacillati</taxon>
        <taxon>Actinomycetota</taxon>
        <taxon>Actinomycetes</taxon>
        <taxon>Streptosporangiales</taxon>
        <taxon>Thermomonosporaceae</taxon>
        <taxon>Actinomadura</taxon>
    </lineage>
</organism>
<dbReference type="Gene3D" id="3.40.50.12780">
    <property type="entry name" value="N-terminal domain of ligase-like"/>
    <property type="match status" value="1"/>
</dbReference>
<dbReference type="Proteomes" id="UP001317259">
    <property type="component" value="Unassembled WGS sequence"/>
</dbReference>
<dbReference type="Pfam" id="PF13193">
    <property type="entry name" value="AMP-binding_C"/>
    <property type="match status" value="1"/>
</dbReference>
<dbReference type="Pfam" id="PF00501">
    <property type="entry name" value="AMP-binding"/>
    <property type="match status" value="1"/>
</dbReference>
<accession>A0ABT0G1E8</accession>
<feature type="domain" description="AMP-binding enzyme C-terminal" evidence="2">
    <location>
        <begin position="459"/>
        <end position="534"/>
    </location>
</feature>
<feature type="domain" description="AMP-dependent synthetase/ligase" evidence="1">
    <location>
        <begin position="41"/>
        <end position="386"/>
    </location>
</feature>
<keyword evidence="4" id="KW-1185">Reference proteome</keyword>
<evidence type="ECO:0000259" key="2">
    <source>
        <dbReference type="Pfam" id="PF13193"/>
    </source>
</evidence>
<dbReference type="SUPFAM" id="SSF56801">
    <property type="entry name" value="Acetyl-CoA synthetase-like"/>
    <property type="match status" value="1"/>
</dbReference>
<dbReference type="RefSeq" id="WP_242380286.1">
    <property type="nucleotide sequence ID" value="NZ_JAKRKC020000002.1"/>
</dbReference>
<dbReference type="PANTHER" id="PTHR43767:SF1">
    <property type="entry name" value="NONRIBOSOMAL PEPTIDE SYNTHASE PES1 (EUROFUNG)-RELATED"/>
    <property type="match status" value="1"/>
</dbReference>
<dbReference type="InterPro" id="IPR025110">
    <property type="entry name" value="AMP-bd_C"/>
</dbReference>
<dbReference type="InterPro" id="IPR045851">
    <property type="entry name" value="AMP-bd_C_sf"/>
</dbReference>
<comment type="caution">
    <text evidence="3">The sequence shown here is derived from an EMBL/GenBank/DDBJ whole genome shotgun (WGS) entry which is preliminary data.</text>
</comment>
<evidence type="ECO:0000259" key="1">
    <source>
        <dbReference type="Pfam" id="PF00501"/>
    </source>
</evidence>
<gene>
    <name evidence="3" type="ORF">MF672_032265</name>
</gene>
<dbReference type="EMBL" id="JAKRKC020000002">
    <property type="protein sequence ID" value="MCK2218436.1"/>
    <property type="molecule type" value="Genomic_DNA"/>
</dbReference>
<reference evidence="3 4" key="1">
    <citation type="submission" date="2022-04" db="EMBL/GenBank/DDBJ databases">
        <title>Genome draft of Actinomadura sp. ATCC 31491.</title>
        <authorList>
            <person name="Shi X."/>
            <person name="Du Y."/>
        </authorList>
    </citation>
    <scope>NUCLEOTIDE SEQUENCE [LARGE SCALE GENOMIC DNA]</scope>
    <source>
        <strain evidence="3 4">ATCC 31491</strain>
    </source>
</reference>
<dbReference type="InterPro" id="IPR042099">
    <property type="entry name" value="ANL_N_sf"/>
</dbReference>
<name>A0ABT0G1E8_9ACTN</name>
<evidence type="ECO:0000313" key="4">
    <source>
        <dbReference type="Proteomes" id="UP001317259"/>
    </source>
</evidence>
<dbReference type="Gene3D" id="3.30.300.30">
    <property type="match status" value="1"/>
</dbReference>
<evidence type="ECO:0000313" key="3">
    <source>
        <dbReference type="EMBL" id="MCK2218436.1"/>
    </source>
</evidence>
<dbReference type="InterPro" id="IPR050237">
    <property type="entry name" value="ATP-dep_AMP-bd_enzyme"/>
</dbReference>
<protein>
    <submittedName>
        <fullName evidence="3">AMP-binding protein</fullName>
    </submittedName>
</protein>
<dbReference type="InterPro" id="IPR000873">
    <property type="entry name" value="AMP-dep_synth/lig_dom"/>
</dbReference>
<sequence>MNAELRELATTVHPDPVTAARHRAVGHWRDETVVDDLARARAAVPGQVALIASSAHRRERARTLTYGELGERADRFAAGLHALGVRRGQVVAFQLPNWWETVALALACAHLGAVVLPLKLGMGAHELRRRLRVCGAAVCVTVDRWDGVEHAGVLAEAATGLPGLRHRVVLGDAAATAAVDFDARLRGARGPLPPPTPLSADEVALVAFTSGTTGDALGVLHSSNTMYAAISRTDGPVQDPVAVASVIGVPAGYRKIVLETVLRRRRVLISDSPDPGRWLALLAEHRATSMTAIPRLLRDLAAEQRLRPRPLTELRRLNSIAAPLTVADALLIREHLGAELVNGWGMTETGGGLGTSAADPPGWPGRSIGTPRRGVEVRLRDEPGAGPGVRRLAVRSPSVCLGTFRRDTGRPVWLPREHDGWYDTGDLVRDDGRGGLQYLGRAADRISGPGASMIPVHDVEEGLRKHAGVADVALVGYPSAEHGELPCAVVVPAADPPPSLKELRDHLTGRGMSRWQLPTRLLLAPALPRNDLGKVRKDQLRQRCTTS</sequence>
<proteinExistence type="predicted"/>
<dbReference type="PANTHER" id="PTHR43767">
    <property type="entry name" value="LONG-CHAIN-FATTY-ACID--COA LIGASE"/>
    <property type="match status" value="1"/>
</dbReference>